<sequence length="81" mass="8891">MKANTAATILLAMVTGSLAQAPPCWKAGNDNECTTNAQNYRFQWNCPRNEGSANQVTGTGACIWIRYNNNDSIYCCQNRAV</sequence>
<organism evidence="1 2">
    <name type="scientific">Colletotrichum orbiculare (strain 104-T / ATCC 96160 / CBS 514.97 / LARS 414 / MAFF 240422)</name>
    <name type="common">Cucumber anthracnose fungus</name>
    <name type="synonym">Colletotrichum lagenarium</name>
    <dbReference type="NCBI Taxonomy" id="1213857"/>
    <lineage>
        <taxon>Eukaryota</taxon>
        <taxon>Fungi</taxon>
        <taxon>Dikarya</taxon>
        <taxon>Ascomycota</taxon>
        <taxon>Pezizomycotina</taxon>
        <taxon>Sordariomycetes</taxon>
        <taxon>Hypocreomycetidae</taxon>
        <taxon>Glomerellales</taxon>
        <taxon>Glomerellaceae</taxon>
        <taxon>Colletotrichum</taxon>
        <taxon>Colletotrichum orbiculare species complex</taxon>
    </lineage>
</organism>
<dbReference type="AlphaFoldDB" id="N4VLH5"/>
<keyword evidence="2" id="KW-1185">Reference proteome</keyword>
<dbReference type="HOGENOM" id="CLU_2573766_0_0_1"/>
<dbReference type="EMBL" id="AMCV02000062">
    <property type="protein sequence ID" value="TDZ13656.1"/>
    <property type="molecule type" value="Genomic_DNA"/>
</dbReference>
<evidence type="ECO:0000313" key="2">
    <source>
        <dbReference type="Proteomes" id="UP000014480"/>
    </source>
</evidence>
<comment type="caution">
    <text evidence="1">The sequence shown here is derived from an EMBL/GenBank/DDBJ whole genome shotgun (WGS) entry which is preliminary data.</text>
</comment>
<evidence type="ECO:0000313" key="1">
    <source>
        <dbReference type="EMBL" id="TDZ13656.1"/>
    </source>
</evidence>
<reference evidence="2" key="2">
    <citation type="journal article" date="2019" name="Mol. Plant Microbe Interact.">
        <title>Genome sequence resources for four phytopathogenic fungi from the Colletotrichum orbiculare species complex.</title>
        <authorList>
            <person name="Gan P."/>
            <person name="Tsushima A."/>
            <person name="Narusaka M."/>
            <person name="Narusaka Y."/>
            <person name="Takano Y."/>
            <person name="Kubo Y."/>
            <person name="Shirasu K."/>
        </authorList>
    </citation>
    <scope>GENOME REANNOTATION</scope>
    <source>
        <strain evidence="2">104-T / ATCC 96160 / CBS 514.97 / LARS 414 / MAFF 240422</strain>
    </source>
</reference>
<protein>
    <submittedName>
        <fullName evidence="1">Uncharacterized protein</fullName>
    </submittedName>
</protein>
<dbReference type="OrthoDB" id="10305301at2759"/>
<gene>
    <name evidence="1" type="ORF">Cob_v013193</name>
</gene>
<accession>N4VLH5</accession>
<dbReference type="Proteomes" id="UP000014480">
    <property type="component" value="Unassembled WGS sequence"/>
</dbReference>
<name>N4VLH5_COLOR</name>
<reference evidence="2" key="1">
    <citation type="journal article" date="2013" name="New Phytol.">
        <title>Comparative genomic and transcriptomic analyses reveal the hemibiotrophic stage shift of Colletotrichum fungi.</title>
        <authorList>
            <person name="Gan P."/>
            <person name="Ikeda K."/>
            <person name="Irieda H."/>
            <person name="Narusaka M."/>
            <person name="O'Connell R.J."/>
            <person name="Narusaka Y."/>
            <person name="Takano Y."/>
            <person name="Kubo Y."/>
            <person name="Shirasu K."/>
        </authorList>
    </citation>
    <scope>NUCLEOTIDE SEQUENCE [LARGE SCALE GENOMIC DNA]</scope>
    <source>
        <strain evidence="2">104-T / ATCC 96160 / CBS 514.97 / LARS 414 / MAFF 240422</strain>
    </source>
</reference>
<proteinExistence type="predicted"/>